<protein>
    <recommendedName>
        <fullName evidence="5">Ubiquitin-like protease family profile domain-containing protein</fullName>
    </recommendedName>
</protein>
<dbReference type="EnsemblMetazoa" id="HelroT102896">
    <property type="protein sequence ID" value="HelroP102896"/>
    <property type="gene ID" value="HelroG102896"/>
</dbReference>
<reference evidence="6 8" key="2">
    <citation type="journal article" date="2013" name="Nature">
        <title>Insights into bilaterian evolution from three spiralian genomes.</title>
        <authorList>
            <person name="Simakov O."/>
            <person name="Marletaz F."/>
            <person name="Cho S.J."/>
            <person name="Edsinger-Gonzales E."/>
            <person name="Havlak P."/>
            <person name="Hellsten U."/>
            <person name="Kuo D.H."/>
            <person name="Larsson T."/>
            <person name="Lv J."/>
            <person name="Arendt D."/>
            <person name="Savage R."/>
            <person name="Osoegawa K."/>
            <person name="de Jong P."/>
            <person name="Grimwood J."/>
            <person name="Chapman J.A."/>
            <person name="Shapiro H."/>
            <person name="Aerts A."/>
            <person name="Otillar R.P."/>
            <person name="Terry A.Y."/>
            <person name="Boore J.L."/>
            <person name="Grigoriev I.V."/>
            <person name="Lindberg D.R."/>
            <person name="Seaver E.C."/>
            <person name="Weisblat D.A."/>
            <person name="Putnam N.H."/>
            <person name="Rokhsar D.S."/>
        </authorList>
    </citation>
    <scope>NUCLEOTIDE SEQUENCE</scope>
</reference>
<dbReference type="InterPro" id="IPR003653">
    <property type="entry name" value="Peptidase_C48_C"/>
</dbReference>
<dbReference type="OrthoDB" id="1939479at2759"/>
<gene>
    <name evidence="7" type="primary">20194580</name>
    <name evidence="6" type="ORF">HELRODRAFT_102896</name>
</gene>
<dbReference type="GO" id="GO:0016929">
    <property type="term" value="F:deSUMOylase activity"/>
    <property type="evidence" value="ECO:0000318"/>
    <property type="project" value="GO_Central"/>
</dbReference>
<evidence type="ECO:0000256" key="2">
    <source>
        <dbReference type="ARBA" id="ARBA00022670"/>
    </source>
</evidence>
<dbReference type="HOGENOM" id="CLU_024324_2_2_1"/>
<dbReference type="GO" id="GO:0016926">
    <property type="term" value="P:protein desumoylation"/>
    <property type="evidence" value="ECO:0000318"/>
    <property type="project" value="GO_Central"/>
</dbReference>
<evidence type="ECO:0000313" key="6">
    <source>
        <dbReference type="EMBL" id="ESN94866.1"/>
    </source>
</evidence>
<reference evidence="8" key="1">
    <citation type="submission" date="2012-12" db="EMBL/GenBank/DDBJ databases">
        <authorList>
            <person name="Hellsten U."/>
            <person name="Grimwood J."/>
            <person name="Chapman J.A."/>
            <person name="Shapiro H."/>
            <person name="Aerts A."/>
            <person name="Otillar R.P."/>
            <person name="Terry A.Y."/>
            <person name="Boore J.L."/>
            <person name="Simakov O."/>
            <person name="Marletaz F."/>
            <person name="Cho S.-J."/>
            <person name="Edsinger-Gonzales E."/>
            <person name="Havlak P."/>
            <person name="Kuo D.-H."/>
            <person name="Larsson T."/>
            <person name="Lv J."/>
            <person name="Arendt D."/>
            <person name="Savage R."/>
            <person name="Osoegawa K."/>
            <person name="de Jong P."/>
            <person name="Lindberg D.R."/>
            <person name="Seaver E.C."/>
            <person name="Weisblat D.A."/>
            <person name="Putnam N.H."/>
            <person name="Grigoriev I.V."/>
            <person name="Rokhsar D.S."/>
        </authorList>
    </citation>
    <scope>NUCLEOTIDE SEQUENCE</scope>
</reference>
<evidence type="ECO:0000256" key="1">
    <source>
        <dbReference type="ARBA" id="ARBA00005234"/>
    </source>
</evidence>
<dbReference type="GeneID" id="20194580"/>
<dbReference type="GO" id="GO:0006508">
    <property type="term" value="P:proteolysis"/>
    <property type="evidence" value="ECO:0007669"/>
    <property type="project" value="UniProtKB-KW"/>
</dbReference>
<dbReference type="FunFam" id="3.40.395.10:FF:000001">
    <property type="entry name" value="Sentrin-specific protease 1"/>
    <property type="match status" value="1"/>
</dbReference>
<dbReference type="SUPFAM" id="SSF54001">
    <property type="entry name" value="Cysteine proteinases"/>
    <property type="match status" value="1"/>
</dbReference>
<dbReference type="Pfam" id="PF02902">
    <property type="entry name" value="Peptidase_C48"/>
    <property type="match status" value="1"/>
</dbReference>
<dbReference type="PROSITE" id="PS50600">
    <property type="entry name" value="ULP_PROTEASE"/>
    <property type="match status" value="1"/>
</dbReference>
<keyword evidence="4" id="KW-0788">Thiol protease</keyword>
<evidence type="ECO:0000313" key="7">
    <source>
        <dbReference type="EnsemblMetazoa" id="HelroP102896"/>
    </source>
</evidence>
<organism evidence="7 8">
    <name type="scientific">Helobdella robusta</name>
    <name type="common">Californian leech</name>
    <dbReference type="NCBI Taxonomy" id="6412"/>
    <lineage>
        <taxon>Eukaryota</taxon>
        <taxon>Metazoa</taxon>
        <taxon>Spiralia</taxon>
        <taxon>Lophotrochozoa</taxon>
        <taxon>Annelida</taxon>
        <taxon>Clitellata</taxon>
        <taxon>Hirudinea</taxon>
        <taxon>Rhynchobdellida</taxon>
        <taxon>Glossiphoniidae</taxon>
        <taxon>Helobdella</taxon>
    </lineage>
</organism>
<dbReference type="STRING" id="6412.T1EDC8"/>
<evidence type="ECO:0000256" key="3">
    <source>
        <dbReference type="ARBA" id="ARBA00022801"/>
    </source>
</evidence>
<dbReference type="GO" id="GO:0060255">
    <property type="term" value="P:regulation of macromolecule metabolic process"/>
    <property type="evidence" value="ECO:0007669"/>
    <property type="project" value="UniProtKB-ARBA"/>
</dbReference>
<dbReference type="CTD" id="20194580"/>
<dbReference type="PANTHER" id="PTHR12606:SF141">
    <property type="entry name" value="GH15225P-RELATED"/>
    <property type="match status" value="1"/>
</dbReference>
<keyword evidence="3" id="KW-0378">Hydrolase</keyword>
<dbReference type="OMA" id="IDISSWD"/>
<accession>T1EDC8</accession>
<dbReference type="EMBL" id="KB097558">
    <property type="protein sequence ID" value="ESN94866.1"/>
    <property type="molecule type" value="Genomic_DNA"/>
</dbReference>
<dbReference type="PANTHER" id="PTHR12606">
    <property type="entry name" value="SENTRIN/SUMO-SPECIFIC PROTEASE"/>
    <property type="match status" value="1"/>
</dbReference>
<dbReference type="KEGG" id="hro:HELRODRAFT_102896"/>
<dbReference type="Gene3D" id="3.40.395.10">
    <property type="entry name" value="Adenoviral Proteinase, Chain A"/>
    <property type="match status" value="1"/>
</dbReference>
<dbReference type="EMBL" id="AMQM01007060">
    <property type="status" value="NOT_ANNOTATED_CDS"/>
    <property type="molecule type" value="Genomic_DNA"/>
</dbReference>
<dbReference type="GO" id="GO:0080090">
    <property type="term" value="P:regulation of primary metabolic process"/>
    <property type="evidence" value="ECO:0007669"/>
    <property type="project" value="UniProtKB-ARBA"/>
</dbReference>
<dbReference type="AlphaFoldDB" id="T1EDC8"/>
<keyword evidence="2" id="KW-0645">Protease</keyword>
<proteinExistence type="inferred from homology"/>
<feature type="domain" description="Ubiquitin-like protease family profile" evidence="5">
    <location>
        <begin position="130"/>
        <end position="293"/>
    </location>
</feature>
<evidence type="ECO:0000259" key="5">
    <source>
        <dbReference type="PROSITE" id="PS50600"/>
    </source>
</evidence>
<sequence length="323" mass="37950">MTTLPILNKDFVKEVWTKTEMDEKSREVMVTQIQLDEYKKCRMDDEELVSRRMKRLLNITRRLPVPNEEHYLHISDQEEEEDDDDVKIIDGVFEEAVDEFPELSANQESEVNRALKCMNASKVLVEGFRLQITSKDISTLAGLNWLNDEVINFYMSLIVERSQLDTSLPPVYAFNTFFYPKVAADGHKSVRRWTKNVDLFGHGLILVPVHLGVHWCLAVIDFYKKELQYYDSMGGDNRKCLDVLLTYLVDEMNDKKQEKFDTSGWVKILLKDIPQQMNGSDCGMFACKFAEYVTRRAKFTFNQSHMPYFRRRMIYEILTKKLM</sequence>
<dbReference type="InterPro" id="IPR038765">
    <property type="entry name" value="Papain-like_cys_pep_sf"/>
</dbReference>
<dbReference type="GO" id="GO:0005634">
    <property type="term" value="C:nucleus"/>
    <property type="evidence" value="ECO:0000318"/>
    <property type="project" value="GO_Central"/>
</dbReference>
<keyword evidence="8" id="KW-1185">Reference proteome</keyword>
<dbReference type="InParanoid" id="T1EDC8"/>
<dbReference type="Proteomes" id="UP000015101">
    <property type="component" value="Unassembled WGS sequence"/>
</dbReference>
<dbReference type="RefSeq" id="XP_009026998.1">
    <property type="nucleotide sequence ID" value="XM_009028750.1"/>
</dbReference>
<name>T1EDC8_HELRO</name>
<evidence type="ECO:0000256" key="4">
    <source>
        <dbReference type="ARBA" id="ARBA00022807"/>
    </source>
</evidence>
<comment type="similarity">
    <text evidence="1">Belongs to the peptidase C48 family.</text>
</comment>
<reference evidence="7" key="3">
    <citation type="submission" date="2015-06" db="UniProtKB">
        <authorList>
            <consortium name="EnsemblMetazoa"/>
        </authorList>
    </citation>
    <scope>IDENTIFICATION</scope>
</reference>
<evidence type="ECO:0000313" key="8">
    <source>
        <dbReference type="Proteomes" id="UP000015101"/>
    </source>
</evidence>
<dbReference type="eggNOG" id="KOG0778">
    <property type="taxonomic scope" value="Eukaryota"/>
</dbReference>